<comment type="caution">
    <text evidence="1">The sequence shown here is derived from an EMBL/GenBank/DDBJ whole genome shotgun (WGS) entry which is preliminary data.</text>
</comment>
<dbReference type="EMBL" id="RJVU01059775">
    <property type="protein sequence ID" value="ROJ66317.1"/>
    <property type="molecule type" value="Genomic_DNA"/>
</dbReference>
<sequence length="107" mass="11837">MWPVAALSPWPVTALSPWPFAALSPCGQSRPCLHVADRGLVSVWPIAAVWPTEPQDSPLVGIHSLSQFFWGEWAPSWRLRLTTIFGGWLRPCLQLQAGNAKSATFRT</sequence>
<protein>
    <submittedName>
        <fullName evidence="1">Uncharacterized protein</fullName>
    </submittedName>
</protein>
<proteinExistence type="predicted"/>
<keyword evidence="2" id="KW-1185">Reference proteome</keyword>
<reference evidence="1 2" key="1">
    <citation type="submission" date="2018-10" db="EMBL/GenBank/DDBJ databases">
        <title>Genome assembly for a Yunnan-Guizhou Plateau 3E fish, Anabarilius grahami (Regan), and its evolutionary and genetic applications.</title>
        <authorList>
            <person name="Jiang W."/>
        </authorList>
    </citation>
    <scope>NUCLEOTIDE SEQUENCE [LARGE SCALE GENOMIC DNA]</scope>
    <source>
        <strain evidence="1">AG-KIZ</strain>
        <tissue evidence="1">Muscle</tissue>
    </source>
</reference>
<organism evidence="1 2">
    <name type="scientific">Anabarilius grahami</name>
    <name type="common">Kanglang fish</name>
    <name type="synonym">Barilius grahami</name>
    <dbReference type="NCBI Taxonomy" id="495550"/>
    <lineage>
        <taxon>Eukaryota</taxon>
        <taxon>Metazoa</taxon>
        <taxon>Chordata</taxon>
        <taxon>Craniata</taxon>
        <taxon>Vertebrata</taxon>
        <taxon>Euteleostomi</taxon>
        <taxon>Actinopterygii</taxon>
        <taxon>Neopterygii</taxon>
        <taxon>Teleostei</taxon>
        <taxon>Ostariophysi</taxon>
        <taxon>Cypriniformes</taxon>
        <taxon>Xenocyprididae</taxon>
        <taxon>Xenocypridinae</taxon>
        <taxon>Xenocypridinae incertae sedis</taxon>
        <taxon>Anabarilius</taxon>
    </lineage>
</organism>
<dbReference type="AlphaFoldDB" id="A0A3N0XVF9"/>
<gene>
    <name evidence="1" type="ORF">DPX16_16580</name>
</gene>
<evidence type="ECO:0000313" key="2">
    <source>
        <dbReference type="Proteomes" id="UP000281406"/>
    </source>
</evidence>
<name>A0A3N0XVF9_ANAGA</name>
<accession>A0A3N0XVF9</accession>
<dbReference type="Proteomes" id="UP000281406">
    <property type="component" value="Unassembled WGS sequence"/>
</dbReference>
<evidence type="ECO:0000313" key="1">
    <source>
        <dbReference type="EMBL" id="ROJ66317.1"/>
    </source>
</evidence>